<dbReference type="InterPro" id="IPR023171">
    <property type="entry name" value="Na/H_antiporter_dom_sf"/>
</dbReference>
<comment type="similarity">
    <text evidence="7">Belongs to the NhaA Na(+)/H(+) (TC 2.A.33) antiporter family.</text>
</comment>
<proteinExistence type="inferred from homology"/>
<comment type="function">
    <text evidence="7">Na(+)/H(+) antiporter that extrudes sodium in exchange for external protons.</text>
</comment>
<sequence length="395" mass="42151">MVEAIRRFLKHETSVGILLIVAATLAMIAANTPLNVYYDLLLSVPITVAVGSLAIAKPILLWINDGLMALFFLLIGLEVKREFLVGELSSRSQVILPAMAALGGMAIPALCYAALNYDDPIGIKGWAIPAATDIAFSLGVLALLGKRVPPSLKIFLLALAIIDDLGAIVIIALFYTTDLAIESIVLASICLTLLIAFNRFGVSKLGPYIVVGVIMWACVLKSGVHATLAGVALAFTIPIQTRNEYGRSLLIDLEHKLHGSVNYWILPIFAFANAGVGLSVAQFQSLLNPSPLGVIIGLFIGKQLGVFGFTWLTIKAGIAKLPTGTSWSHIYGMSILCGIGFTMSLFIGTLAFEETGPEYLIADRVGILVGSFLSAIVGYIVLRYFTPKPASNQSN</sequence>
<feature type="transmembrane region" description="Helical" evidence="7">
    <location>
        <begin position="181"/>
        <end position="201"/>
    </location>
</feature>
<evidence type="ECO:0000256" key="7">
    <source>
        <dbReference type="HAMAP-Rule" id="MF_01844"/>
    </source>
</evidence>
<keyword evidence="4 7" id="KW-1133">Transmembrane helix</keyword>
<reference evidence="9" key="1">
    <citation type="journal article" date="2019" name="Int. J. Syst. Evol. Microbiol.">
        <title>The Global Catalogue of Microorganisms (GCM) 10K type strain sequencing project: providing services to taxonomists for standard genome sequencing and annotation.</title>
        <authorList>
            <consortium name="The Broad Institute Genomics Platform"/>
            <consortium name="The Broad Institute Genome Sequencing Center for Infectious Disease"/>
            <person name="Wu L."/>
            <person name="Ma J."/>
        </authorList>
    </citation>
    <scope>NUCLEOTIDE SEQUENCE [LARGE SCALE GENOMIC DNA]</scope>
    <source>
        <strain evidence="9">JCM 17805</strain>
    </source>
</reference>
<keyword evidence="2 7" id="KW-1003">Cell membrane</keyword>
<comment type="caution">
    <text evidence="8">The sequence shown here is derived from an EMBL/GenBank/DDBJ whole genome shotgun (WGS) entry which is preliminary data.</text>
</comment>
<name>A0ABP8V6G5_9GAMM</name>
<comment type="subcellular location">
    <subcellularLocation>
        <location evidence="1">Cell inner membrane</location>
        <topology evidence="1">Multi-pass membrane protein</topology>
    </subcellularLocation>
    <subcellularLocation>
        <location evidence="7">Cell membrane</location>
        <topology evidence="7">Multi-pass membrane protein</topology>
    </subcellularLocation>
</comment>
<evidence type="ECO:0000256" key="4">
    <source>
        <dbReference type="ARBA" id="ARBA00022989"/>
    </source>
</evidence>
<dbReference type="NCBIfam" id="NF007111">
    <property type="entry name" value="PRK09560.1"/>
    <property type="match status" value="1"/>
</dbReference>
<dbReference type="RefSeq" id="WP_345198310.1">
    <property type="nucleotide sequence ID" value="NZ_BAABFL010000464.1"/>
</dbReference>
<dbReference type="Gene3D" id="1.20.1530.10">
    <property type="entry name" value="Na+/H+ antiporter like domain"/>
    <property type="match status" value="1"/>
</dbReference>
<dbReference type="NCBIfam" id="NF007112">
    <property type="entry name" value="PRK09561.1"/>
    <property type="match status" value="1"/>
</dbReference>
<evidence type="ECO:0000313" key="9">
    <source>
        <dbReference type="Proteomes" id="UP001500604"/>
    </source>
</evidence>
<keyword evidence="3 7" id="KW-0812">Transmembrane</keyword>
<feature type="transmembrane region" description="Helical" evidence="7">
    <location>
        <begin position="365"/>
        <end position="385"/>
    </location>
</feature>
<feature type="transmembrane region" description="Helical" evidence="7">
    <location>
        <begin position="330"/>
        <end position="353"/>
    </location>
</feature>
<dbReference type="PANTHER" id="PTHR30341:SF0">
    <property type="entry name" value="NA(+)_H(+) ANTIPORTER NHAA"/>
    <property type="match status" value="1"/>
</dbReference>
<feature type="transmembrane region" description="Helical" evidence="7">
    <location>
        <begin position="46"/>
        <end position="74"/>
    </location>
</feature>
<keyword evidence="5 7" id="KW-0472">Membrane</keyword>
<evidence type="ECO:0000256" key="5">
    <source>
        <dbReference type="ARBA" id="ARBA00023136"/>
    </source>
</evidence>
<keyword evidence="6 7" id="KW-0739">Sodium transport</keyword>
<comment type="catalytic activity">
    <reaction evidence="7">
        <text>Na(+)(in) + 2 H(+)(out) = Na(+)(out) + 2 H(+)(in)</text>
        <dbReference type="Rhea" id="RHEA:29251"/>
        <dbReference type="ChEBI" id="CHEBI:15378"/>
        <dbReference type="ChEBI" id="CHEBI:29101"/>
    </reaction>
</comment>
<gene>
    <name evidence="7 8" type="primary">nhaA</name>
    <name evidence="8" type="ORF">GCM10023116_41370</name>
</gene>
<dbReference type="EMBL" id="BAABFL010000464">
    <property type="protein sequence ID" value="GAA4651853.1"/>
    <property type="molecule type" value="Genomic_DNA"/>
</dbReference>
<feature type="transmembrane region" description="Helical" evidence="7">
    <location>
        <begin position="127"/>
        <end position="145"/>
    </location>
</feature>
<feature type="transmembrane region" description="Helical" evidence="7">
    <location>
        <begin position="154"/>
        <end position="175"/>
    </location>
</feature>
<dbReference type="NCBIfam" id="TIGR00773">
    <property type="entry name" value="NhaA"/>
    <property type="match status" value="1"/>
</dbReference>
<dbReference type="Proteomes" id="UP001500604">
    <property type="component" value="Unassembled WGS sequence"/>
</dbReference>
<organism evidence="8 9">
    <name type="scientific">Kistimonas scapharcae</name>
    <dbReference type="NCBI Taxonomy" id="1036133"/>
    <lineage>
        <taxon>Bacteria</taxon>
        <taxon>Pseudomonadati</taxon>
        <taxon>Pseudomonadota</taxon>
        <taxon>Gammaproteobacteria</taxon>
        <taxon>Oceanospirillales</taxon>
        <taxon>Endozoicomonadaceae</taxon>
        <taxon>Kistimonas</taxon>
    </lineage>
</organism>
<feature type="transmembrane region" description="Helical" evidence="7">
    <location>
        <begin position="15"/>
        <end position="34"/>
    </location>
</feature>
<evidence type="ECO:0000313" key="8">
    <source>
        <dbReference type="EMBL" id="GAA4651853.1"/>
    </source>
</evidence>
<dbReference type="InterPro" id="IPR004670">
    <property type="entry name" value="NhaA"/>
</dbReference>
<dbReference type="Pfam" id="PF06965">
    <property type="entry name" value="Na_H_antiport_1"/>
    <property type="match status" value="1"/>
</dbReference>
<keyword evidence="7" id="KW-0050">Antiport</keyword>
<evidence type="ECO:0000256" key="2">
    <source>
        <dbReference type="ARBA" id="ARBA00022475"/>
    </source>
</evidence>
<feature type="transmembrane region" description="Helical" evidence="7">
    <location>
        <begin position="94"/>
        <end position="115"/>
    </location>
</feature>
<evidence type="ECO:0000256" key="6">
    <source>
        <dbReference type="ARBA" id="ARBA00023201"/>
    </source>
</evidence>
<keyword evidence="7" id="KW-0813">Transport</keyword>
<evidence type="ECO:0000256" key="3">
    <source>
        <dbReference type="ARBA" id="ARBA00022692"/>
    </source>
</evidence>
<dbReference type="HAMAP" id="MF_01844">
    <property type="entry name" value="NhaA"/>
    <property type="match status" value="1"/>
</dbReference>
<keyword evidence="7" id="KW-0915">Sodium</keyword>
<keyword evidence="7" id="KW-0406">Ion transport</keyword>
<feature type="transmembrane region" description="Helical" evidence="7">
    <location>
        <begin position="208"/>
        <end position="241"/>
    </location>
</feature>
<evidence type="ECO:0000256" key="1">
    <source>
        <dbReference type="ARBA" id="ARBA00004429"/>
    </source>
</evidence>
<accession>A0ABP8V6G5</accession>
<feature type="transmembrane region" description="Helical" evidence="7">
    <location>
        <begin position="292"/>
        <end position="314"/>
    </location>
</feature>
<protein>
    <recommendedName>
        <fullName evidence="7">Na(+)/H(+) antiporter NhaA</fullName>
    </recommendedName>
    <alternativeName>
        <fullName evidence="7">Sodium/proton antiporter NhaA</fullName>
    </alternativeName>
</protein>
<dbReference type="PANTHER" id="PTHR30341">
    <property type="entry name" value="SODIUM ION/PROTON ANTIPORTER NHAA-RELATED"/>
    <property type="match status" value="1"/>
</dbReference>
<feature type="transmembrane region" description="Helical" evidence="7">
    <location>
        <begin position="261"/>
        <end position="280"/>
    </location>
</feature>
<keyword evidence="9" id="KW-1185">Reference proteome</keyword>